<dbReference type="EMBL" id="CAJVQC010146822">
    <property type="protein sequence ID" value="CAG8845456.1"/>
    <property type="molecule type" value="Genomic_DNA"/>
</dbReference>
<organism evidence="1 2">
    <name type="scientific">Racocetra persica</name>
    <dbReference type="NCBI Taxonomy" id="160502"/>
    <lineage>
        <taxon>Eukaryota</taxon>
        <taxon>Fungi</taxon>
        <taxon>Fungi incertae sedis</taxon>
        <taxon>Mucoromycota</taxon>
        <taxon>Glomeromycotina</taxon>
        <taxon>Glomeromycetes</taxon>
        <taxon>Diversisporales</taxon>
        <taxon>Gigasporaceae</taxon>
        <taxon>Racocetra</taxon>
    </lineage>
</organism>
<sequence>FWQLSSEWSLLKRRRRDIIVVREDVEAVQRQKRQLKAEGDRIFRDTLINVGYFPLTIHWSLENSKFPEVGVGIFGTLAAAYELSKAWKDTE</sequence>
<feature type="non-terminal residue" evidence="1">
    <location>
        <position position="91"/>
    </location>
</feature>
<accession>A0ACA9SQY4</accession>
<gene>
    <name evidence="1" type="ORF">RPERSI_LOCUS33674</name>
</gene>
<name>A0ACA9SQY4_9GLOM</name>
<evidence type="ECO:0000313" key="2">
    <source>
        <dbReference type="Proteomes" id="UP000789920"/>
    </source>
</evidence>
<evidence type="ECO:0000313" key="1">
    <source>
        <dbReference type="EMBL" id="CAG8845456.1"/>
    </source>
</evidence>
<dbReference type="Proteomes" id="UP000789920">
    <property type="component" value="Unassembled WGS sequence"/>
</dbReference>
<reference evidence="1" key="1">
    <citation type="submission" date="2021-06" db="EMBL/GenBank/DDBJ databases">
        <authorList>
            <person name="Kallberg Y."/>
            <person name="Tangrot J."/>
            <person name="Rosling A."/>
        </authorList>
    </citation>
    <scope>NUCLEOTIDE SEQUENCE</scope>
    <source>
        <strain evidence="1">MA461A</strain>
    </source>
</reference>
<protein>
    <submittedName>
        <fullName evidence="1">37061_t:CDS:1</fullName>
    </submittedName>
</protein>
<feature type="non-terminal residue" evidence="1">
    <location>
        <position position="1"/>
    </location>
</feature>
<keyword evidence="2" id="KW-1185">Reference proteome</keyword>
<proteinExistence type="predicted"/>
<comment type="caution">
    <text evidence="1">The sequence shown here is derived from an EMBL/GenBank/DDBJ whole genome shotgun (WGS) entry which is preliminary data.</text>
</comment>